<dbReference type="RefSeq" id="WP_045446887.1">
    <property type="nucleotide sequence ID" value="NZ_BBIO01000010.1"/>
</dbReference>
<evidence type="ECO:0000313" key="4">
    <source>
        <dbReference type="Proteomes" id="UP000028702"/>
    </source>
</evidence>
<dbReference type="STRING" id="1333998.M2A_2096"/>
<keyword evidence="2" id="KW-0732">Signal</keyword>
<dbReference type="EMBL" id="BBIO01000010">
    <property type="protein sequence ID" value="GAK45597.1"/>
    <property type="molecule type" value="Genomic_DNA"/>
</dbReference>
<gene>
    <name evidence="3" type="ORF">M2A_2096</name>
</gene>
<feature type="region of interest" description="Disordered" evidence="1">
    <location>
        <begin position="71"/>
        <end position="112"/>
    </location>
</feature>
<feature type="chain" id="PRO_5001755044" evidence="2">
    <location>
        <begin position="25"/>
        <end position="112"/>
    </location>
</feature>
<comment type="caution">
    <text evidence="3">The sequence shown here is derived from an EMBL/GenBank/DDBJ whole genome shotgun (WGS) entry which is preliminary data.</text>
</comment>
<protein>
    <submittedName>
        <fullName evidence="3">Granule-bound starch synthase I</fullName>
    </submittedName>
</protein>
<proteinExistence type="predicted"/>
<feature type="compositionally biased region" description="Basic and acidic residues" evidence="1">
    <location>
        <begin position="103"/>
        <end position="112"/>
    </location>
</feature>
<sequence>MMSKTAVSILALGFAASAAMPAYADNLGAGATGGLRADQDSVVPAPAGDPTRLGPLQDKYTGGAIDLDTGISAEAETGADDDALSTGSIGAEGGLEGDAGADLGKEADETAQ</sequence>
<organism evidence="3 4">
    <name type="scientific">Tepidicaulis marinus</name>
    <dbReference type="NCBI Taxonomy" id="1333998"/>
    <lineage>
        <taxon>Bacteria</taxon>
        <taxon>Pseudomonadati</taxon>
        <taxon>Pseudomonadota</taxon>
        <taxon>Alphaproteobacteria</taxon>
        <taxon>Hyphomicrobiales</taxon>
        <taxon>Parvibaculaceae</taxon>
        <taxon>Tepidicaulis</taxon>
    </lineage>
</organism>
<name>A0A081BC29_9HYPH</name>
<reference evidence="3 4" key="1">
    <citation type="submission" date="2014-07" db="EMBL/GenBank/DDBJ databases">
        <title>Tepidicaulis marinum gen. nov., sp. nov., a novel marine bacterium denitrifying nitrate to nitrous oxide strictly under microaerobic conditions.</title>
        <authorList>
            <person name="Takeuchi M."/>
            <person name="Yamagishi T."/>
            <person name="Kamagata Y."/>
            <person name="Oshima K."/>
            <person name="Hattori M."/>
            <person name="Katayama T."/>
            <person name="Hanada S."/>
            <person name="Tamaki H."/>
            <person name="Marumo K."/>
            <person name="Maeda H."/>
            <person name="Nedachi M."/>
            <person name="Iwasaki W."/>
            <person name="Suwa Y."/>
            <person name="Sakata S."/>
        </authorList>
    </citation>
    <scope>NUCLEOTIDE SEQUENCE [LARGE SCALE GENOMIC DNA]</scope>
    <source>
        <strain evidence="3 4">MA2</strain>
    </source>
</reference>
<keyword evidence="4" id="KW-1185">Reference proteome</keyword>
<feature type="region of interest" description="Disordered" evidence="1">
    <location>
        <begin position="29"/>
        <end position="59"/>
    </location>
</feature>
<evidence type="ECO:0000313" key="3">
    <source>
        <dbReference type="EMBL" id="GAK45597.1"/>
    </source>
</evidence>
<evidence type="ECO:0000256" key="2">
    <source>
        <dbReference type="SAM" id="SignalP"/>
    </source>
</evidence>
<evidence type="ECO:0000256" key="1">
    <source>
        <dbReference type="SAM" id="MobiDB-lite"/>
    </source>
</evidence>
<dbReference type="Proteomes" id="UP000028702">
    <property type="component" value="Unassembled WGS sequence"/>
</dbReference>
<feature type="signal peptide" evidence="2">
    <location>
        <begin position="1"/>
        <end position="24"/>
    </location>
</feature>
<dbReference type="AlphaFoldDB" id="A0A081BC29"/>
<accession>A0A081BC29</accession>